<feature type="compositionally biased region" description="Polar residues" evidence="1">
    <location>
        <begin position="69"/>
        <end position="96"/>
    </location>
</feature>
<proteinExistence type="predicted"/>
<evidence type="ECO:0000313" key="2">
    <source>
        <dbReference type="EMBL" id="KAF5958937.1"/>
    </source>
</evidence>
<organism evidence="2 3">
    <name type="scientific">Camellia sinensis</name>
    <name type="common">Tea plant</name>
    <name type="synonym">Thea sinensis</name>
    <dbReference type="NCBI Taxonomy" id="4442"/>
    <lineage>
        <taxon>Eukaryota</taxon>
        <taxon>Viridiplantae</taxon>
        <taxon>Streptophyta</taxon>
        <taxon>Embryophyta</taxon>
        <taxon>Tracheophyta</taxon>
        <taxon>Spermatophyta</taxon>
        <taxon>Magnoliopsida</taxon>
        <taxon>eudicotyledons</taxon>
        <taxon>Gunneridae</taxon>
        <taxon>Pentapetalae</taxon>
        <taxon>asterids</taxon>
        <taxon>Ericales</taxon>
        <taxon>Theaceae</taxon>
        <taxon>Camellia</taxon>
    </lineage>
</organism>
<gene>
    <name evidence="2" type="ORF">HYC85_000146</name>
</gene>
<reference evidence="2 3" key="2">
    <citation type="submission" date="2020-07" db="EMBL/GenBank/DDBJ databases">
        <title>Genome assembly of wild tea tree DASZ reveals pedigree and selection history of tea varieties.</title>
        <authorList>
            <person name="Zhang W."/>
        </authorList>
    </citation>
    <scope>NUCLEOTIDE SEQUENCE [LARGE SCALE GENOMIC DNA]</scope>
    <source>
        <strain evidence="3">cv. G240</strain>
        <tissue evidence="2">Leaf</tissue>
    </source>
</reference>
<accession>A0A7J7I2R3</accession>
<dbReference type="AlphaFoldDB" id="A0A7J7I2R3"/>
<reference evidence="3" key="1">
    <citation type="journal article" date="2020" name="Nat. Commun.">
        <title>Genome assembly of wild tea tree DASZ reveals pedigree and selection history of tea varieties.</title>
        <authorList>
            <person name="Zhang W."/>
            <person name="Zhang Y."/>
            <person name="Qiu H."/>
            <person name="Guo Y."/>
            <person name="Wan H."/>
            <person name="Zhang X."/>
            <person name="Scossa F."/>
            <person name="Alseekh S."/>
            <person name="Zhang Q."/>
            <person name="Wang P."/>
            <person name="Xu L."/>
            <person name="Schmidt M.H."/>
            <person name="Jia X."/>
            <person name="Li D."/>
            <person name="Zhu A."/>
            <person name="Guo F."/>
            <person name="Chen W."/>
            <person name="Ni D."/>
            <person name="Usadel B."/>
            <person name="Fernie A.R."/>
            <person name="Wen W."/>
        </authorList>
    </citation>
    <scope>NUCLEOTIDE SEQUENCE [LARGE SCALE GENOMIC DNA]</scope>
    <source>
        <strain evidence="3">cv. G240</strain>
    </source>
</reference>
<evidence type="ECO:0000256" key="1">
    <source>
        <dbReference type="SAM" id="MobiDB-lite"/>
    </source>
</evidence>
<name>A0A7J7I2R3_CAMSI</name>
<keyword evidence="3" id="KW-1185">Reference proteome</keyword>
<evidence type="ECO:0000313" key="3">
    <source>
        <dbReference type="Proteomes" id="UP000593564"/>
    </source>
</evidence>
<feature type="compositionally biased region" description="Polar residues" evidence="1">
    <location>
        <begin position="38"/>
        <end position="50"/>
    </location>
</feature>
<feature type="region of interest" description="Disordered" evidence="1">
    <location>
        <begin position="1"/>
        <end position="96"/>
    </location>
</feature>
<feature type="compositionally biased region" description="Basic residues" evidence="1">
    <location>
        <begin position="51"/>
        <end position="67"/>
    </location>
</feature>
<feature type="compositionally biased region" description="Low complexity" evidence="1">
    <location>
        <begin position="27"/>
        <end position="37"/>
    </location>
</feature>
<comment type="caution">
    <text evidence="2">The sequence shown here is derived from an EMBL/GenBank/DDBJ whole genome shotgun (WGS) entry which is preliminary data.</text>
</comment>
<dbReference type="EMBL" id="JACBKZ010000001">
    <property type="protein sequence ID" value="KAF5958937.1"/>
    <property type="molecule type" value="Genomic_DNA"/>
</dbReference>
<dbReference type="Proteomes" id="UP000593564">
    <property type="component" value="Unassembled WGS sequence"/>
</dbReference>
<sequence>MTNNNTPTHSTHIHHANSEPPRHRTKINNNNNKPNNKTHPSQTHTTNKQNLPHKQKPTPIVVHRHMWPKQSTPTTQCSFHSHTSNHTQPQKQKNNK</sequence>
<protein>
    <submittedName>
        <fullName evidence="2">Uncharacterized protein</fullName>
    </submittedName>
</protein>
<feature type="compositionally biased region" description="Polar residues" evidence="1">
    <location>
        <begin position="1"/>
        <end position="10"/>
    </location>
</feature>